<sequence>MKWAEFRVHTTQEAVEPVSNILHEEGAAGVAIEDPKDLVTEWSVKFGEVYELSPDDYPTEGVMIKAYFPMNDSFKRTIAEVEDRIKGLVAFDIPIAPGTTGYVEVNDDDWANAWKKYYHPVKVTDQIVIVPTWEDYDKKDHELIIELDPGMAFGTGTHPTTVLSLQALEKTVQKGDAVIDVGTGSGVLALAAWKLGAETIHAYDLDDVAVTSARENFKLNQAESLININQNDLLKNIEPHSAEIVVANILAEVIVTFTDDAYRVVKPGGTFITSGIIERKEQLVKDAIEASGFAIDSIERQEGWVAIIAKKVSE</sequence>
<dbReference type="Gene3D" id="3.40.50.150">
    <property type="entry name" value="Vaccinia Virus protein VP39"/>
    <property type="match status" value="1"/>
</dbReference>
<dbReference type="HAMAP" id="MF_00735">
    <property type="entry name" value="Methyltr_PrmA"/>
    <property type="match status" value="1"/>
</dbReference>
<dbReference type="RefSeq" id="WP_144558761.1">
    <property type="nucleotide sequence ID" value="NZ_CP042163.1"/>
</dbReference>
<name>A0ABU6NJE2_9BACI</name>
<evidence type="ECO:0000256" key="1">
    <source>
        <dbReference type="ARBA" id="ARBA00009741"/>
    </source>
</evidence>
<feature type="binding site" evidence="6">
    <location>
        <position position="204"/>
    </location>
    <ligand>
        <name>S-adenosyl-L-methionine</name>
        <dbReference type="ChEBI" id="CHEBI:59789"/>
    </ligand>
</feature>
<dbReference type="NCBIfam" id="TIGR00406">
    <property type="entry name" value="prmA"/>
    <property type="match status" value="1"/>
</dbReference>
<gene>
    <name evidence="6 7" type="primary">prmA</name>
    <name evidence="7" type="ORF">P5F74_06950</name>
</gene>
<dbReference type="EMBL" id="JAROAS010000010">
    <property type="protein sequence ID" value="MED4127869.1"/>
    <property type="molecule type" value="Genomic_DNA"/>
</dbReference>
<dbReference type="GO" id="GO:0032259">
    <property type="term" value="P:methylation"/>
    <property type="evidence" value="ECO:0007669"/>
    <property type="project" value="UniProtKB-KW"/>
</dbReference>
<dbReference type="InterPro" id="IPR004498">
    <property type="entry name" value="Ribosomal_PrmA_MeTrfase"/>
</dbReference>
<evidence type="ECO:0000313" key="7">
    <source>
        <dbReference type="EMBL" id="MED4127869.1"/>
    </source>
</evidence>
<comment type="subcellular location">
    <subcellularLocation>
        <location evidence="6">Cytoplasm</location>
    </subcellularLocation>
</comment>
<comment type="caution">
    <text evidence="7">The sequence shown here is derived from an EMBL/GenBank/DDBJ whole genome shotgun (WGS) entry which is preliminary data.</text>
</comment>
<evidence type="ECO:0000256" key="4">
    <source>
        <dbReference type="ARBA" id="ARBA00022679"/>
    </source>
</evidence>
<evidence type="ECO:0000256" key="5">
    <source>
        <dbReference type="ARBA" id="ARBA00022691"/>
    </source>
</evidence>
<protein>
    <recommendedName>
        <fullName evidence="6">Ribosomal protein L11 methyltransferase</fullName>
        <shortName evidence="6">L11 Mtase</shortName>
        <ecNumber evidence="6">2.1.1.-</ecNumber>
    </recommendedName>
</protein>
<keyword evidence="8" id="KW-1185">Reference proteome</keyword>
<keyword evidence="2 6" id="KW-0963">Cytoplasm</keyword>
<feature type="binding site" evidence="6">
    <location>
        <position position="182"/>
    </location>
    <ligand>
        <name>S-adenosyl-L-methionine</name>
        <dbReference type="ChEBI" id="CHEBI:59789"/>
    </ligand>
</feature>
<keyword evidence="4 6" id="KW-0808">Transferase</keyword>
<evidence type="ECO:0000256" key="6">
    <source>
        <dbReference type="HAMAP-Rule" id="MF_00735"/>
    </source>
</evidence>
<accession>A0ABU6NJE2</accession>
<dbReference type="InterPro" id="IPR050078">
    <property type="entry name" value="Ribosomal_L11_MeTrfase_PrmA"/>
</dbReference>
<evidence type="ECO:0000256" key="2">
    <source>
        <dbReference type="ARBA" id="ARBA00022490"/>
    </source>
</evidence>
<dbReference type="CDD" id="cd02440">
    <property type="entry name" value="AdoMet_MTases"/>
    <property type="match status" value="1"/>
</dbReference>
<dbReference type="Proteomes" id="UP001341820">
    <property type="component" value="Unassembled WGS sequence"/>
</dbReference>
<comment type="function">
    <text evidence="6">Methylates ribosomal protein L11.</text>
</comment>
<dbReference type="SUPFAM" id="SSF53335">
    <property type="entry name" value="S-adenosyl-L-methionine-dependent methyltransferases"/>
    <property type="match status" value="1"/>
</dbReference>
<organism evidence="7 8">
    <name type="scientific">Shouchella miscanthi</name>
    <dbReference type="NCBI Taxonomy" id="2598861"/>
    <lineage>
        <taxon>Bacteria</taxon>
        <taxon>Bacillati</taxon>
        <taxon>Bacillota</taxon>
        <taxon>Bacilli</taxon>
        <taxon>Bacillales</taxon>
        <taxon>Bacillaceae</taxon>
        <taxon>Shouchella</taxon>
    </lineage>
</organism>
<dbReference type="GO" id="GO:0008168">
    <property type="term" value="F:methyltransferase activity"/>
    <property type="evidence" value="ECO:0007669"/>
    <property type="project" value="UniProtKB-KW"/>
</dbReference>
<dbReference type="PANTHER" id="PTHR43648">
    <property type="entry name" value="ELECTRON TRANSFER FLAVOPROTEIN BETA SUBUNIT LYSINE METHYLTRANSFERASE"/>
    <property type="match status" value="1"/>
</dbReference>
<dbReference type="GO" id="GO:0005840">
    <property type="term" value="C:ribosome"/>
    <property type="evidence" value="ECO:0007669"/>
    <property type="project" value="UniProtKB-KW"/>
</dbReference>
<dbReference type="Pfam" id="PF06325">
    <property type="entry name" value="PrmA"/>
    <property type="match status" value="1"/>
</dbReference>
<reference evidence="7 8" key="1">
    <citation type="submission" date="2023-03" db="EMBL/GenBank/DDBJ databases">
        <title>Bacillus Genome Sequencing.</title>
        <authorList>
            <person name="Dunlap C."/>
        </authorList>
    </citation>
    <scope>NUCLEOTIDE SEQUENCE [LARGE SCALE GENOMIC DNA]</scope>
    <source>
        <strain evidence="7 8">B-4107</strain>
    </source>
</reference>
<keyword evidence="3 6" id="KW-0489">Methyltransferase</keyword>
<keyword evidence="7" id="KW-0687">Ribonucleoprotein</keyword>
<comment type="similarity">
    <text evidence="1 6">Belongs to the methyltransferase superfamily. PrmA family.</text>
</comment>
<evidence type="ECO:0000256" key="3">
    <source>
        <dbReference type="ARBA" id="ARBA00022603"/>
    </source>
</evidence>
<evidence type="ECO:0000313" key="8">
    <source>
        <dbReference type="Proteomes" id="UP001341820"/>
    </source>
</evidence>
<proteinExistence type="inferred from homology"/>
<dbReference type="InterPro" id="IPR029063">
    <property type="entry name" value="SAM-dependent_MTases_sf"/>
</dbReference>
<dbReference type="PIRSF" id="PIRSF000401">
    <property type="entry name" value="RPL11_MTase"/>
    <property type="match status" value="1"/>
</dbReference>
<comment type="catalytic activity">
    <reaction evidence="6">
        <text>L-lysyl-[protein] + 3 S-adenosyl-L-methionine = N(6),N(6),N(6)-trimethyl-L-lysyl-[protein] + 3 S-adenosyl-L-homocysteine + 3 H(+)</text>
        <dbReference type="Rhea" id="RHEA:54192"/>
        <dbReference type="Rhea" id="RHEA-COMP:9752"/>
        <dbReference type="Rhea" id="RHEA-COMP:13826"/>
        <dbReference type="ChEBI" id="CHEBI:15378"/>
        <dbReference type="ChEBI" id="CHEBI:29969"/>
        <dbReference type="ChEBI" id="CHEBI:57856"/>
        <dbReference type="ChEBI" id="CHEBI:59789"/>
        <dbReference type="ChEBI" id="CHEBI:61961"/>
    </reaction>
</comment>
<dbReference type="EC" id="2.1.1.-" evidence="6"/>
<dbReference type="PANTHER" id="PTHR43648:SF1">
    <property type="entry name" value="ELECTRON TRANSFER FLAVOPROTEIN BETA SUBUNIT LYSINE METHYLTRANSFERASE"/>
    <property type="match status" value="1"/>
</dbReference>
<feature type="binding site" evidence="6">
    <location>
        <position position="248"/>
    </location>
    <ligand>
        <name>S-adenosyl-L-methionine</name>
        <dbReference type="ChEBI" id="CHEBI:59789"/>
    </ligand>
</feature>
<keyword evidence="5 6" id="KW-0949">S-adenosyl-L-methionine</keyword>
<keyword evidence="7" id="KW-0689">Ribosomal protein</keyword>
<feature type="binding site" evidence="6">
    <location>
        <position position="161"/>
    </location>
    <ligand>
        <name>S-adenosyl-L-methionine</name>
        <dbReference type="ChEBI" id="CHEBI:59789"/>
    </ligand>
</feature>